<comment type="caution">
    <text evidence="2">The sequence shown here is derived from an EMBL/GenBank/DDBJ whole genome shotgun (WGS) entry which is preliminary data.</text>
</comment>
<keyword evidence="2" id="KW-0378">Hydrolase</keyword>
<dbReference type="InterPro" id="IPR034122">
    <property type="entry name" value="Retropepsin-like_bacterial"/>
</dbReference>
<gene>
    <name evidence="2" type="ORF">Q4490_14975</name>
</gene>
<dbReference type="GO" id="GO:0008233">
    <property type="term" value="F:peptidase activity"/>
    <property type="evidence" value="ECO:0007669"/>
    <property type="project" value="UniProtKB-KW"/>
</dbReference>
<organism evidence="2 3">
    <name type="scientific">Neptunomonas phycophila</name>
    <dbReference type="NCBI Taxonomy" id="1572645"/>
    <lineage>
        <taxon>Bacteria</taxon>
        <taxon>Pseudomonadati</taxon>
        <taxon>Pseudomonadota</taxon>
        <taxon>Gammaproteobacteria</taxon>
        <taxon>Oceanospirillales</taxon>
        <taxon>Oceanospirillaceae</taxon>
        <taxon>Neptunomonas</taxon>
    </lineage>
</organism>
<dbReference type="GO" id="GO:0006508">
    <property type="term" value="P:proteolysis"/>
    <property type="evidence" value="ECO:0007669"/>
    <property type="project" value="UniProtKB-KW"/>
</dbReference>
<keyword evidence="1" id="KW-1133">Transmembrane helix</keyword>
<sequence>MSKRDCKQCRQLRWVAMFVCIVAVVILMMLGKSQAGIYKYTDENGKKVYVGSLSQVPQAYRDQIVEQVPTDAVSNVSQFSDKNRSAGSLLKKNRDERRMLRALEQMETPVKIANNQVLVPVTVTYHGYSAQVTMLMDTGASGTVFHHDALEKLEPKKQEAGYARVAGGGIIKLSTIAFDSIKIGPYKARNLNAYVMQNKNVGGGFDGLLGMDFLMNVEYELDKARQVIIWNPKKYHQLKKSITEVSELNDTSAKK</sequence>
<evidence type="ECO:0000313" key="2">
    <source>
        <dbReference type="EMBL" id="MDO6454873.1"/>
    </source>
</evidence>
<reference evidence="2" key="1">
    <citation type="submission" date="2023-07" db="EMBL/GenBank/DDBJ databases">
        <title>Genome content predicts the carbon catabolic preferences of heterotrophic bacteria.</title>
        <authorList>
            <person name="Gralka M."/>
        </authorList>
    </citation>
    <scope>NUCLEOTIDE SEQUENCE</scope>
    <source>
        <strain evidence="2">I2M16</strain>
    </source>
</reference>
<proteinExistence type="predicted"/>
<keyword evidence="1" id="KW-0812">Transmembrane</keyword>
<protein>
    <submittedName>
        <fullName evidence="2">Aspartyl protease family protein</fullName>
    </submittedName>
</protein>
<dbReference type="Pfam" id="PF13650">
    <property type="entry name" value="Asp_protease_2"/>
    <property type="match status" value="1"/>
</dbReference>
<dbReference type="CDD" id="cd05483">
    <property type="entry name" value="retropepsin_like_bacteria"/>
    <property type="match status" value="1"/>
</dbReference>
<dbReference type="EMBL" id="JAUOPG010000010">
    <property type="protein sequence ID" value="MDO6454873.1"/>
    <property type="molecule type" value="Genomic_DNA"/>
</dbReference>
<evidence type="ECO:0000256" key="1">
    <source>
        <dbReference type="SAM" id="Phobius"/>
    </source>
</evidence>
<name>A0AAW7XKN1_9GAMM</name>
<evidence type="ECO:0000313" key="3">
    <source>
        <dbReference type="Proteomes" id="UP001169862"/>
    </source>
</evidence>
<feature type="transmembrane region" description="Helical" evidence="1">
    <location>
        <begin position="12"/>
        <end position="31"/>
    </location>
</feature>
<dbReference type="Proteomes" id="UP001169862">
    <property type="component" value="Unassembled WGS sequence"/>
</dbReference>
<dbReference type="RefSeq" id="WP_215152119.1">
    <property type="nucleotide sequence ID" value="NZ_JAHHDZ010000014.1"/>
</dbReference>
<keyword evidence="1" id="KW-0472">Membrane</keyword>
<dbReference type="AlphaFoldDB" id="A0AAW7XKN1"/>
<accession>A0AAW7XKN1</accession>
<keyword evidence="2" id="KW-0645">Protease</keyword>
<dbReference type="InterPro" id="IPR021109">
    <property type="entry name" value="Peptidase_aspartic_dom_sf"/>
</dbReference>
<dbReference type="Gene3D" id="2.40.70.10">
    <property type="entry name" value="Acid Proteases"/>
    <property type="match status" value="1"/>
</dbReference>
<dbReference type="SUPFAM" id="SSF50630">
    <property type="entry name" value="Acid proteases"/>
    <property type="match status" value="1"/>
</dbReference>